<name>A0A0F9GSB3_9ZZZZ</name>
<feature type="non-terminal residue" evidence="1">
    <location>
        <position position="63"/>
    </location>
</feature>
<accession>A0A0F9GSB3</accession>
<dbReference type="InterPro" id="IPR044925">
    <property type="entry name" value="His-Me_finger_sf"/>
</dbReference>
<gene>
    <name evidence="1" type="ORF">LCGC14_2149160</name>
</gene>
<sequence length="63" mass="7302">MTIRNRFEAKYVKVSSGCWEWIAGKDKVNYGRFWVNGTVLRAHRIAWVLTNGPIPTGMLVLHR</sequence>
<evidence type="ECO:0000313" key="1">
    <source>
        <dbReference type="EMBL" id="KKL66022.1"/>
    </source>
</evidence>
<dbReference type="SUPFAM" id="SSF54060">
    <property type="entry name" value="His-Me finger endonucleases"/>
    <property type="match status" value="1"/>
</dbReference>
<protein>
    <recommendedName>
        <fullName evidence="2">HNH nuclease domain-containing protein</fullName>
    </recommendedName>
</protein>
<proteinExistence type="predicted"/>
<evidence type="ECO:0008006" key="2">
    <source>
        <dbReference type="Google" id="ProtNLM"/>
    </source>
</evidence>
<comment type="caution">
    <text evidence="1">The sequence shown here is derived from an EMBL/GenBank/DDBJ whole genome shotgun (WGS) entry which is preliminary data.</text>
</comment>
<dbReference type="EMBL" id="LAZR01027339">
    <property type="protein sequence ID" value="KKL66022.1"/>
    <property type="molecule type" value="Genomic_DNA"/>
</dbReference>
<organism evidence="1">
    <name type="scientific">marine sediment metagenome</name>
    <dbReference type="NCBI Taxonomy" id="412755"/>
    <lineage>
        <taxon>unclassified sequences</taxon>
        <taxon>metagenomes</taxon>
        <taxon>ecological metagenomes</taxon>
    </lineage>
</organism>
<reference evidence="1" key="1">
    <citation type="journal article" date="2015" name="Nature">
        <title>Complex archaea that bridge the gap between prokaryotes and eukaryotes.</title>
        <authorList>
            <person name="Spang A."/>
            <person name="Saw J.H."/>
            <person name="Jorgensen S.L."/>
            <person name="Zaremba-Niedzwiedzka K."/>
            <person name="Martijn J."/>
            <person name="Lind A.E."/>
            <person name="van Eijk R."/>
            <person name="Schleper C."/>
            <person name="Guy L."/>
            <person name="Ettema T.J."/>
        </authorList>
    </citation>
    <scope>NUCLEOTIDE SEQUENCE</scope>
</reference>
<dbReference type="AlphaFoldDB" id="A0A0F9GSB3"/>